<name>A0AAV2DVC9_9ROSI</name>
<evidence type="ECO:0000256" key="1">
    <source>
        <dbReference type="SAM" id="MobiDB-lite"/>
    </source>
</evidence>
<evidence type="ECO:0000313" key="3">
    <source>
        <dbReference type="Proteomes" id="UP001497516"/>
    </source>
</evidence>
<dbReference type="EMBL" id="OZ034816">
    <property type="protein sequence ID" value="CAL1377363.1"/>
    <property type="molecule type" value="Genomic_DNA"/>
</dbReference>
<evidence type="ECO:0000313" key="2">
    <source>
        <dbReference type="EMBL" id="CAL1377363.1"/>
    </source>
</evidence>
<feature type="compositionally biased region" description="Basic residues" evidence="1">
    <location>
        <begin position="26"/>
        <end position="42"/>
    </location>
</feature>
<sequence>MQIVEVRSPEQKSRDSIVAITPSTRARPKKSKSGKERVKKTSPTKFNPLKQLQIWSPMKDKRSKSKSRVAPLTLQEITAWTEAKAQRPAEWAAADKLKEIAPGQDEETTSSVPHT</sequence>
<gene>
    <name evidence="2" type="ORF">LTRI10_LOCUS19019</name>
</gene>
<dbReference type="AlphaFoldDB" id="A0AAV2DVC9"/>
<protein>
    <submittedName>
        <fullName evidence="2">Uncharacterized protein</fullName>
    </submittedName>
</protein>
<reference evidence="2 3" key="1">
    <citation type="submission" date="2024-04" db="EMBL/GenBank/DDBJ databases">
        <authorList>
            <person name="Fracassetti M."/>
        </authorList>
    </citation>
    <scope>NUCLEOTIDE SEQUENCE [LARGE SCALE GENOMIC DNA]</scope>
</reference>
<proteinExistence type="predicted"/>
<accession>A0AAV2DVC9</accession>
<organism evidence="2 3">
    <name type="scientific">Linum trigynum</name>
    <dbReference type="NCBI Taxonomy" id="586398"/>
    <lineage>
        <taxon>Eukaryota</taxon>
        <taxon>Viridiplantae</taxon>
        <taxon>Streptophyta</taxon>
        <taxon>Embryophyta</taxon>
        <taxon>Tracheophyta</taxon>
        <taxon>Spermatophyta</taxon>
        <taxon>Magnoliopsida</taxon>
        <taxon>eudicotyledons</taxon>
        <taxon>Gunneridae</taxon>
        <taxon>Pentapetalae</taxon>
        <taxon>rosids</taxon>
        <taxon>fabids</taxon>
        <taxon>Malpighiales</taxon>
        <taxon>Linaceae</taxon>
        <taxon>Linum</taxon>
    </lineage>
</organism>
<dbReference type="Proteomes" id="UP001497516">
    <property type="component" value="Chromosome 3"/>
</dbReference>
<feature type="region of interest" description="Disordered" evidence="1">
    <location>
        <begin position="1"/>
        <end position="46"/>
    </location>
</feature>
<keyword evidence="3" id="KW-1185">Reference proteome</keyword>